<feature type="region of interest" description="Disordered" evidence="1">
    <location>
        <begin position="295"/>
        <end position="337"/>
    </location>
</feature>
<dbReference type="Proteomes" id="UP000076532">
    <property type="component" value="Unassembled WGS sequence"/>
</dbReference>
<evidence type="ECO:0000313" key="3">
    <source>
        <dbReference type="Proteomes" id="UP000076532"/>
    </source>
</evidence>
<dbReference type="OrthoDB" id="5396103at2759"/>
<evidence type="ECO:0000313" key="2">
    <source>
        <dbReference type="EMBL" id="KZP25425.1"/>
    </source>
</evidence>
<keyword evidence="3" id="KW-1185">Reference proteome</keyword>
<sequence>MPKSSARPSLPTSSTDFALPPSSSSINASPGLATVSSDDGNPLLVRFRRPSILAPKAAYFSETRLQSPLVASFTLPSRRRNSVFGDESESERMWTDSSPSSSSENPTPPLGPPIEVESEKPGEGRRKRRKNPSTPPRNSTPSSVEAAGGFTAGHRRRPSGPSRSQVKAPRILNLLQESRPGDDEVRSEAAFQRLIASVSELPLHPQTPRAASDRGRYPEEAGDEEIHREDTPSDDEGNGENTFALFASADPLKPCTPAGSVCGDEISMLVSESPGQPMDVDMPMASPSLSHAPVVQWRHTPPPTTSAVRSNKRKHHSSPTTLAVEDRFDPYPSSSKRRAVSPSVSSYFRDAHSALRTPGTPRLSIPIGVPVTGNPASSAAGSPTMGVFATMPRNGSMGHMSVSSSPTMRSSMALASPVLRPLARARRGDGEEREVDGAGEAVGGLTLE</sequence>
<feature type="region of interest" description="Disordered" evidence="1">
    <location>
        <begin position="1"/>
        <end position="43"/>
    </location>
</feature>
<proteinExistence type="predicted"/>
<feature type="compositionally biased region" description="Basic and acidic residues" evidence="1">
    <location>
        <begin position="211"/>
        <end position="231"/>
    </location>
</feature>
<feature type="compositionally biased region" description="Polar residues" evidence="1">
    <location>
        <begin position="1"/>
        <end position="39"/>
    </location>
</feature>
<accession>A0A166NVQ0</accession>
<dbReference type="STRING" id="436010.A0A166NVQ0"/>
<gene>
    <name evidence="2" type="ORF">FIBSPDRAFT_888220</name>
</gene>
<evidence type="ECO:0000256" key="1">
    <source>
        <dbReference type="SAM" id="MobiDB-lite"/>
    </source>
</evidence>
<feature type="region of interest" description="Disordered" evidence="1">
    <location>
        <begin position="68"/>
        <end position="241"/>
    </location>
</feature>
<dbReference type="EMBL" id="KV417521">
    <property type="protein sequence ID" value="KZP25425.1"/>
    <property type="molecule type" value="Genomic_DNA"/>
</dbReference>
<protein>
    <submittedName>
        <fullName evidence="2">Uncharacterized protein</fullName>
    </submittedName>
</protein>
<dbReference type="AlphaFoldDB" id="A0A166NVQ0"/>
<name>A0A166NVQ0_9AGAM</name>
<organism evidence="2 3">
    <name type="scientific">Athelia psychrophila</name>
    <dbReference type="NCBI Taxonomy" id="1759441"/>
    <lineage>
        <taxon>Eukaryota</taxon>
        <taxon>Fungi</taxon>
        <taxon>Dikarya</taxon>
        <taxon>Basidiomycota</taxon>
        <taxon>Agaricomycotina</taxon>
        <taxon>Agaricomycetes</taxon>
        <taxon>Agaricomycetidae</taxon>
        <taxon>Atheliales</taxon>
        <taxon>Atheliaceae</taxon>
        <taxon>Athelia</taxon>
    </lineage>
</organism>
<reference evidence="2 3" key="1">
    <citation type="journal article" date="2016" name="Mol. Biol. Evol.">
        <title>Comparative Genomics of Early-Diverging Mushroom-Forming Fungi Provides Insights into the Origins of Lignocellulose Decay Capabilities.</title>
        <authorList>
            <person name="Nagy L.G."/>
            <person name="Riley R."/>
            <person name="Tritt A."/>
            <person name="Adam C."/>
            <person name="Daum C."/>
            <person name="Floudas D."/>
            <person name="Sun H."/>
            <person name="Yadav J.S."/>
            <person name="Pangilinan J."/>
            <person name="Larsson K.H."/>
            <person name="Matsuura K."/>
            <person name="Barry K."/>
            <person name="Labutti K."/>
            <person name="Kuo R."/>
            <person name="Ohm R.A."/>
            <person name="Bhattacharya S.S."/>
            <person name="Shirouzu T."/>
            <person name="Yoshinaga Y."/>
            <person name="Martin F.M."/>
            <person name="Grigoriev I.V."/>
            <person name="Hibbett D.S."/>
        </authorList>
    </citation>
    <scope>NUCLEOTIDE SEQUENCE [LARGE SCALE GENOMIC DNA]</scope>
    <source>
        <strain evidence="2 3">CBS 109695</strain>
    </source>
</reference>
<feature type="region of interest" description="Disordered" evidence="1">
    <location>
        <begin position="425"/>
        <end position="448"/>
    </location>
</feature>